<protein>
    <submittedName>
        <fullName evidence="1">Uncharacterized protein</fullName>
    </submittedName>
</protein>
<evidence type="ECO:0000313" key="1">
    <source>
        <dbReference type="EMBL" id="TXL75625.1"/>
    </source>
</evidence>
<keyword evidence="2" id="KW-1185">Reference proteome</keyword>
<gene>
    <name evidence="1" type="ORF">FHP25_13300</name>
</gene>
<dbReference type="AlphaFoldDB" id="A0A5C8PNJ7"/>
<accession>A0A5C8PNJ7</accession>
<dbReference type="RefSeq" id="WP_147847429.1">
    <property type="nucleotide sequence ID" value="NZ_VDUZ01000013.1"/>
</dbReference>
<sequence length="66" mass="6585">MSYNTKVYHKQDGDEVVVADGGKITVEAGGSLIVGGADLGALPTSDPGDGVTLWNDAGVLKIASGP</sequence>
<name>A0A5C8PNJ7_9HYPH</name>
<dbReference type="Proteomes" id="UP000321638">
    <property type="component" value="Unassembled WGS sequence"/>
</dbReference>
<dbReference type="OrthoDB" id="7219770at2"/>
<dbReference type="EMBL" id="VDUZ01000013">
    <property type="protein sequence ID" value="TXL75625.1"/>
    <property type="molecule type" value="Genomic_DNA"/>
</dbReference>
<evidence type="ECO:0000313" key="2">
    <source>
        <dbReference type="Proteomes" id="UP000321638"/>
    </source>
</evidence>
<proteinExistence type="predicted"/>
<reference evidence="1 2" key="1">
    <citation type="submission" date="2019-06" db="EMBL/GenBank/DDBJ databases">
        <title>New taxonomy in bacterial strain CC-CFT640, isolated from vineyard.</title>
        <authorList>
            <person name="Lin S.-Y."/>
            <person name="Tsai C.-F."/>
            <person name="Young C.-C."/>
        </authorList>
    </citation>
    <scope>NUCLEOTIDE SEQUENCE [LARGE SCALE GENOMIC DNA]</scope>
    <source>
        <strain evidence="1 2">CC-CFT640</strain>
    </source>
</reference>
<organism evidence="1 2">
    <name type="scientific">Vineibacter terrae</name>
    <dbReference type="NCBI Taxonomy" id="2586908"/>
    <lineage>
        <taxon>Bacteria</taxon>
        <taxon>Pseudomonadati</taxon>
        <taxon>Pseudomonadota</taxon>
        <taxon>Alphaproteobacteria</taxon>
        <taxon>Hyphomicrobiales</taxon>
        <taxon>Vineibacter</taxon>
    </lineage>
</organism>
<comment type="caution">
    <text evidence="1">The sequence shown here is derived from an EMBL/GenBank/DDBJ whole genome shotgun (WGS) entry which is preliminary data.</text>
</comment>